<dbReference type="Proteomes" id="UP000518752">
    <property type="component" value="Unassembled WGS sequence"/>
</dbReference>
<feature type="compositionally biased region" description="Acidic residues" evidence="1">
    <location>
        <begin position="201"/>
        <end position="212"/>
    </location>
</feature>
<dbReference type="EMBL" id="JAACJN010000104">
    <property type="protein sequence ID" value="KAF5374035.1"/>
    <property type="molecule type" value="Genomic_DNA"/>
</dbReference>
<feature type="compositionally biased region" description="Pro residues" evidence="1">
    <location>
        <begin position="349"/>
        <end position="369"/>
    </location>
</feature>
<protein>
    <submittedName>
        <fullName evidence="2">Uncharacterized protein</fullName>
    </submittedName>
</protein>
<gene>
    <name evidence="2" type="ORF">D9757_010077</name>
</gene>
<feature type="region of interest" description="Disordered" evidence="1">
    <location>
        <begin position="185"/>
        <end position="246"/>
    </location>
</feature>
<dbReference type="AlphaFoldDB" id="A0A8H5GZW9"/>
<proteinExistence type="predicted"/>
<feature type="compositionally biased region" description="Basic and acidic residues" evidence="1">
    <location>
        <begin position="185"/>
        <end position="200"/>
    </location>
</feature>
<sequence length="458" mass="50276">MTRTLSLDSDLVSSFQRNFCSNFVCVSCYVHLPSLHDLYDHLDAAHNMGPSGPTACQWPPKVPPLQAQVQYPDQIPPLHIVYSTLPQPSVDQLSQSTLSLYEDTFNLDYFTFCDIDLVEYPLQLQLQPSALPPVVHQLPVFVPLDGNRTRRRRDDVDQPQPRPRGLESERVDVVDPRLAGCHDIGEDSVRRIQRQPRDFNDLDSETEFDSDERESQIGPIRTLTRLRPRVDRNSTNGRSTSSSTPTVGAGILEEQVAVRPAFTSVKKKPASSSSESVLKKTGKAFRVGVGDIKCPTYKNLNGLRYHQKHGTCVIEAEATIKSLSESELAAPIHGVVSPDRAYSVQPAPLAGPPSRRPPSKSPSSSPSPSPYQLVDVPPPLPRTPVEDSSYPVNTMIPIPIPIPIAAPVPVPIPVPVPAPPPALMDYLPPPPPPPPLPPRILLRDSVHSTSLSSCFILL</sequence>
<feature type="compositionally biased region" description="Low complexity" evidence="1">
    <location>
        <begin position="233"/>
        <end position="246"/>
    </location>
</feature>
<reference evidence="2 3" key="1">
    <citation type="journal article" date="2020" name="ISME J.">
        <title>Uncovering the hidden diversity of litter-decomposition mechanisms in mushroom-forming fungi.</title>
        <authorList>
            <person name="Floudas D."/>
            <person name="Bentzer J."/>
            <person name="Ahren D."/>
            <person name="Johansson T."/>
            <person name="Persson P."/>
            <person name="Tunlid A."/>
        </authorList>
    </citation>
    <scope>NUCLEOTIDE SEQUENCE [LARGE SCALE GENOMIC DNA]</scope>
    <source>
        <strain evidence="2 3">CBS 406.79</strain>
    </source>
</reference>
<feature type="region of interest" description="Disordered" evidence="1">
    <location>
        <begin position="149"/>
        <end position="172"/>
    </location>
</feature>
<feature type="region of interest" description="Disordered" evidence="1">
    <location>
        <begin position="343"/>
        <end position="386"/>
    </location>
</feature>
<name>A0A8H5GZW9_9AGAR</name>
<evidence type="ECO:0000256" key="1">
    <source>
        <dbReference type="SAM" id="MobiDB-lite"/>
    </source>
</evidence>
<keyword evidence="3" id="KW-1185">Reference proteome</keyword>
<evidence type="ECO:0000313" key="3">
    <source>
        <dbReference type="Proteomes" id="UP000518752"/>
    </source>
</evidence>
<organism evidence="2 3">
    <name type="scientific">Collybiopsis confluens</name>
    <dbReference type="NCBI Taxonomy" id="2823264"/>
    <lineage>
        <taxon>Eukaryota</taxon>
        <taxon>Fungi</taxon>
        <taxon>Dikarya</taxon>
        <taxon>Basidiomycota</taxon>
        <taxon>Agaricomycotina</taxon>
        <taxon>Agaricomycetes</taxon>
        <taxon>Agaricomycetidae</taxon>
        <taxon>Agaricales</taxon>
        <taxon>Marasmiineae</taxon>
        <taxon>Omphalotaceae</taxon>
        <taxon>Collybiopsis</taxon>
    </lineage>
</organism>
<accession>A0A8H5GZW9</accession>
<dbReference type="OrthoDB" id="3269380at2759"/>
<comment type="caution">
    <text evidence="2">The sequence shown here is derived from an EMBL/GenBank/DDBJ whole genome shotgun (WGS) entry which is preliminary data.</text>
</comment>
<evidence type="ECO:0000313" key="2">
    <source>
        <dbReference type="EMBL" id="KAF5374035.1"/>
    </source>
</evidence>